<name>A0A1G2TFJ8_9BACT</name>
<dbReference type="PRINTS" id="PR00094">
    <property type="entry name" value="ADENYLTKNASE"/>
</dbReference>
<dbReference type="EMBL" id="MHVR01000013">
    <property type="protein sequence ID" value="OHA96013.1"/>
    <property type="molecule type" value="Genomic_DNA"/>
</dbReference>
<dbReference type="GO" id="GO:0005524">
    <property type="term" value="F:ATP binding"/>
    <property type="evidence" value="ECO:0007669"/>
    <property type="project" value="UniProtKB-KW"/>
</dbReference>
<comment type="catalytic activity">
    <reaction evidence="6">
        <text>AMP + ATP = 2 ADP</text>
        <dbReference type="Rhea" id="RHEA:12973"/>
        <dbReference type="ChEBI" id="CHEBI:30616"/>
        <dbReference type="ChEBI" id="CHEBI:456215"/>
        <dbReference type="ChEBI" id="CHEBI:456216"/>
        <dbReference type="EC" id="2.7.4.3"/>
    </reaction>
</comment>
<dbReference type="CDD" id="cd01428">
    <property type="entry name" value="ADK"/>
    <property type="match status" value="1"/>
</dbReference>
<gene>
    <name evidence="7" type="ORF">A3C70_01155</name>
</gene>
<evidence type="ECO:0000256" key="4">
    <source>
        <dbReference type="ARBA" id="ARBA00022777"/>
    </source>
</evidence>
<keyword evidence="6" id="KW-0067">ATP-binding</keyword>
<dbReference type="InterPro" id="IPR000850">
    <property type="entry name" value="Adenylat/UMP-CMP_kin"/>
</dbReference>
<evidence type="ECO:0000256" key="5">
    <source>
        <dbReference type="RuleBase" id="RU003330"/>
    </source>
</evidence>
<evidence type="ECO:0000256" key="2">
    <source>
        <dbReference type="ARBA" id="ARBA00022727"/>
    </source>
</evidence>
<keyword evidence="3 6" id="KW-0547">Nucleotide-binding</keyword>
<evidence type="ECO:0000313" key="7">
    <source>
        <dbReference type="EMBL" id="OHA96013.1"/>
    </source>
</evidence>
<dbReference type="Proteomes" id="UP000178175">
    <property type="component" value="Unassembled WGS sequence"/>
</dbReference>
<dbReference type="GO" id="GO:0004017">
    <property type="term" value="F:AMP kinase activity"/>
    <property type="evidence" value="ECO:0007669"/>
    <property type="project" value="UniProtKB-EC"/>
</dbReference>
<comment type="caution">
    <text evidence="7">The sequence shown here is derived from an EMBL/GenBank/DDBJ whole genome shotgun (WGS) entry which is preliminary data.</text>
</comment>
<dbReference type="AlphaFoldDB" id="A0A1G2TFJ8"/>
<proteinExistence type="inferred from homology"/>
<protein>
    <recommendedName>
        <fullName evidence="6">Adenylate kinase</fullName>
        <ecNumber evidence="6">2.7.4.3</ecNumber>
    </recommendedName>
</protein>
<dbReference type="Gene3D" id="3.40.50.300">
    <property type="entry name" value="P-loop containing nucleotide triphosphate hydrolases"/>
    <property type="match status" value="1"/>
</dbReference>
<keyword evidence="4 5" id="KW-0418">Kinase</keyword>
<organism evidence="7 8">
    <name type="scientific">Candidatus Zambryskibacteria bacterium RIFCSPHIGHO2_02_FULL_43_14</name>
    <dbReference type="NCBI Taxonomy" id="1802748"/>
    <lineage>
        <taxon>Bacteria</taxon>
        <taxon>Candidatus Zambryskiibacteriota</taxon>
    </lineage>
</organism>
<dbReference type="GO" id="GO:0005737">
    <property type="term" value="C:cytoplasm"/>
    <property type="evidence" value="ECO:0007669"/>
    <property type="project" value="UniProtKB-SubCell"/>
</dbReference>
<dbReference type="SUPFAM" id="SSF52540">
    <property type="entry name" value="P-loop containing nucleoside triphosphate hydrolases"/>
    <property type="match status" value="1"/>
</dbReference>
<accession>A0A1G2TFJ8</accession>
<keyword evidence="2" id="KW-0545">Nucleotide biosynthesis</keyword>
<comment type="subcellular location">
    <subcellularLocation>
        <location evidence="6">Cytoplasm</location>
    </subcellularLocation>
</comment>
<sequence>MLHTIVFIGRSGCGKGTQADLLKNRIARFDPNKQQILYVETGEHFRKFIRSESFSSKLSRKINEDGGRQPDFLACWVWAGILVEELLPDLHLIFDGAPRSLSEAEMITSALKFYKRQKPAVIYLNVSRKWSEDRLLSRGRTDDRSISKVNKRLNWFDEDTLPAIEYFRNNKLYRFIEVNGEQSIEKVHADIIAAYDYAS</sequence>
<keyword evidence="1 5" id="KW-0808">Transferase</keyword>
<dbReference type="EC" id="2.7.4.3" evidence="6"/>
<evidence type="ECO:0000256" key="1">
    <source>
        <dbReference type="ARBA" id="ARBA00022679"/>
    </source>
</evidence>
<dbReference type="InterPro" id="IPR027417">
    <property type="entry name" value="P-loop_NTPase"/>
</dbReference>
<evidence type="ECO:0000256" key="6">
    <source>
        <dbReference type="RuleBase" id="RU003331"/>
    </source>
</evidence>
<comment type="similarity">
    <text evidence="5">Belongs to the adenylate kinase family.</text>
</comment>
<reference evidence="7 8" key="1">
    <citation type="journal article" date="2016" name="Nat. Commun.">
        <title>Thousands of microbial genomes shed light on interconnected biogeochemical processes in an aquifer system.</title>
        <authorList>
            <person name="Anantharaman K."/>
            <person name="Brown C.T."/>
            <person name="Hug L.A."/>
            <person name="Sharon I."/>
            <person name="Castelle C.J."/>
            <person name="Probst A.J."/>
            <person name="Thomas B.C."/>
            <person name="Singh A."/>
            <person name="Wilkins M.J."/>
            <person name="Karaoz U."/>
            <person name="Brodie E.L."/>
            <person name="Williams K.H."/>
            <person name="Hubbard S.S."/>
            <person name="Banfield J.F."/>
        </authorList>
    </citation>
    <scope>NUCLEOTIDE SEQUENCE [LARGE SCALE GENOMIC DNA]</scope>
</reference>
<comment type="subunit">
    <text evidence="6">Monomer.</text>
</comment>
<evidence type="ECO:0000256" key="3">
    <source>
        <dbReference type="ARBA" id="ARBA00022741"/>
    </source>
</evidence>
<dbReference type="PANTHER" id="PTHR23359">
    <property type="entry name" value="NUCLEOTIDE KINASE"/>
    <property type="match status" value="1"/>
</dbReference>
<evidence type="ECO:0000313" key="8">
    <source>
        <dbReference type="Proteomes" id="UP000178175"/>
    </source>
</evidence>
<dbReference type="Pfam" id="PF00406">
    <property type="entry name" value="ADK"/>
    <property type="match status" value="1"/>
</dbReference>